<dbReference type="Pfam" id="PF19238">
    <property type="entry name" value="Radical_SAM_2"/>
    <property type="match status" value="1"/>
</dbReference>
<dbReference type="InterPro" id="IPR045375">
    <property type="entry name" value="Put_radical_SAM-like_N"/>
</dbReference>
<comment type="caution">
    <text evidence="3">The sequence shown here is derived from an EMBL/GenBank/DDBJ whole genome shotgun (WGS) entry which is preliminary data.</text>
</comment>
<dbReference type="Proteomes" id="UP000018291">
    <property type="component" value="Unassembled WGS sequence"/>
</dbReference>
<protein>
    <submittedName>
        <fullName evidence="3">Fe-S oxidoreductase, related to NifB/MoaA family</fullName>
    </submittedName>
</protein>
<accession>R4Z6E0</accession>
<feature type="domain" description="PDZ" evidence="2">
    <location>
        <begin position="1"/>
        <end position="37"/>
    </location>
</feature>
<dbReference type="Pfam" id="PF04459">
    <property type="entry name" value="DUF512"/>
    <property type="match status" value="2"/>
</dbReference>
<evidence type="ECO:0000256" key="1">
    <source>
        <dbReference type="SAM" id="MobiDB-lite"/>
    </source>
</evidence>
<organism evidence="3 4">
    <name type="scientific">Candidatus Neomicrothrix parvicella RN1</name>
    <dbReference type="NCBI Taxonomy" id="1229780"/>
    <lineage>
        <taxon>Bacteria</taxon>
        <taxon>Bacillati</taxon>
        <taxon>Actinomycetota</taxon>
        <taxon>Acidimicrobiia</taxon>
        <taxon>Acidimicrobiales</taxon>
        <taxon>Microthrixaceae</taxon>
        <taxon>Candidatus Neomicrothrix</taxon>
    </lineage>
</organism>
<dbReference type="eggNOG" id="COG1625">
    <property type="taxonomic scope" value="Bacteria"/>
</dbReference>
<sequence length="515" mass="55314">MSAPVVVAVIPDSPADLAGLVVGDELVSVNGQAIRDVIQWRVLTDEPEVHLEVARGGLETEIELTKAAGAPLGIEVDAAVFDRVRTCDNHCEFCFIHQLPPGMRRSLSLRDDDYRLSFLYGNFTTLTRFTEADLERVITEGLSPLYVSIHATDPHARTEMLRNPRGATSLRWLRALLDAGVEVHGQIVVCPGVNDGEILEDTLAGVLEEYPQLADVALVPLGVSKYNKEARMRPHTIAEARAVVSSAERWAEVARTVLGRRMIHVADEYYLLAGLPFPSPDAYEGFGMHEDGIGMARAFEAELVGATDEAIGVQPGFFSWVDGAPATGYRAPRWEGGAASADDGGAGSGCGTAAFGSQANEARAPEARPVPSETPVALGASRPTRPNVNSPVGVLTGPLGAQVLEPLLAPLGLSDVRLLVVENRFFGGNVGVTGLMVGEDLIRTLSDEPADHRYLLPDVCLSQGRFLDGLTVEDLPRQVEVVATDGVALRRALHLDERRLAGRHQNQPELIESGQ</sequence>
<dbReference type="AlphaFoldDB" id="R4Z6E0"/>
<reference evidence="3 4" key="1">
    <citation type="journal article" date="2013" name="ISME J.">
        <title>Metabolic model for the filamentous 'Candidatus Microthrix parvicella' based on genomic and metagenomic analyses.</title>
        <authorList>
            <person name="Jon McIlroy S."/>
            <person name="Kristiansen R."/>
            <person name="Albertsen M."/>
            <person name="Michael Karst S."/>
            <person name="Rossetti S."/>
            <person name="Lund Nielsen J."/>
            <person name="Tandoi V."/>
            <person name="James Seviour R."/>
            <person name="Nielsen P.H."/>
        </authorList>
    </citation>
    <scope>NUCLEOTIDE SEQUENCE [LARGE SCALE GENOMIC DNA]</scope>
    <source>
        <strain evidence="3 4">RN1</strain>
    </source>
</reference>
<dbReference type="Pfam" id="PF17820">
    <property type="entry name" value="PDZ_6"/>
    <property type="match status" value="1"/>
</dbReference>
<dbReference type="Gene3D" id="3.20.20.70">
    <property type="entry name" value="Aldolase class I"/>
    <property type="match status" value="1"/>
</dbReference>
<evidence type="ECO:0000313" key="3">
    <source>
        <dbReference type="EMBL" id="CCM64457.1"/>
    </source>
</evidence>
<dbReference type="InterPro" id="IPR007549">
    <property type="entry name" value="DUF512"/>
</dbReference>
<dbReference type="InterPro" id="IPR058240">
    <property type="entry name" value="rSAM_sf"/>
</dbReference>
<dbReference type="EMBL" id="CANL01000034">
    <property type="protein sequence ID" value="CCM64457.1"/>
    <property type="molecule type" value="Genomic_DNA"/>
</dbReference>
<evidence type="ECO:0000259" key="2">
    <source>
        <dbReference type="PROSITE" id="PS50106"/>
    </source>
</evidence>
<feature type="region of interest" description="Disordered" evidence="1">
    <location>
        <begin position="358"/>
        <end position="385"/>
    </location>
</feature>
<name>R4Z6E0_9ACTN</name>
<dbReference type="SUPFAM" id="SSF102114">
    <property type="entry name" value="Radical SAM enzymes"/>
    <property type="match status" value="1"/>
</dbReference>
<dbReference type="SUPFAM" id="SSF50156">
    <property type="entry name" value="PDZ domain-like"/>
    <property type="match status" value="1"/>
</dbReference>
<evidence type="ECO:0000313" key="4">
    <source>
        <dbReference type="Proteomes" id="UP000018291"/>
    </source>
</evidence>
<dbReference type="InterPro" id="IPR041489">
    <property type="entry name" value="PDZ_6"/>
</dbReference>
<dbReference type="STRING" id="1229780.BN381_40071"/>
<dbReference type="Gene3D" id="2.30.42.10">
    <property type="match status" value="1"/>
</dbReference>
<keyword evidence="4" id="KW-1185">Reference proteome</keyword>
<proteinExistence type="predicted"/>
<dbReference type="InterPro" id="IPR013785">
    <property type="entry name" value="Aldolase_TIM"/>
</dbReference>
<dbReference type="OrthoDB" id="9774724at2"/>
<dbReference type="InterPro" id="IPR036034">
    <property type="entry name" value="PDZ_sf"/>
</dbReference>
<gene>
    <name evidence="3" type="ORF">BN381_40071</name>
</gene>
<dbReference type="PROSITE" id="PS50106">
    <property type="entry name" value="PDZ"/>
    <property type="match status" value="1"/>
</dbReference>
<dbReference type="RefSeq" id="WP_012228568.1">
    <property type="nucleotide sequence ID" value="NZ_HG422565.1"/>
</dbReference>
<dbReference type="HOGENOM" id="CLU_037396_0_0_11"/>
<dbReference type="InterPro" id="IPR001478">
    <property type="entry name" value="PDZ"/>
</dbReference>